<evidence type="ECO:0000256" key="8">
    <source>
        <dbReference type="RuleBase" id="RU000461"/>
    </source>
</evidence>
<dbReference type="PRINTS" id="PR00463">
    <property type="entry name" value="EP450I"/>
</dbReference>
<protein>
    <recommendedName>
        <fullName evidence="11">Cytochrome P450</fullName>
    </recommendedName>
</protein>
<name>A0ABM1Y0I3_AEDAL</name>
<reference evidence="10" key="1">
    <citation type="journal article" date="2015" name="Proc. Natl. Acad. Sci. U.S.A.">
        <title>Genome sequence of the Asian Tiger mosquito, Aedes albopictus, reveals insights into its biology, genetics, and evolution.</title>
        <authorList>
            <person name="Chen X.G."/>
            <person name="Jiang X."/>
            <person name="Gu J."/>
            <person name="Xu M."/>
            <person name="Wu Y."/>
            <person name="Deng Y."/>
            <person name="Zhang C."/>
            <person name="Bonizzoni M."/>
            <person name="Dermauw W."/>
            <person name="Vontas J."/>
            <person name="Armbruster P."/>
            <person name="Huang X."/>
            <person name="Yang Y."/>
            <person name="Zhang H."/>
            <person name="He W."/>
            <person name="Peng H."/>
            <person name="Liu Y."/>
            <person name="Wu K."/>
            <person name="Chen J."/>
            <person name="Lirakis M."/>
            <person name="Topalis P."/>
            <person name="Van Leeuwen T."/>
            <person name="Hall A.B."/>
            <person name="Jiang X."/>
            <person name="Thorpe C."/>
            <person name="Mueller R.L."/>
            <person name="Sun C."/>
            <person name="Waterhouse R.M."/>
            <person name="Yan G."/>
            <person name="Tu Z.J."/>
            <person name="Fang X."/>
            <person name="James A.A."/>
        </authorList>
    </citation>
    <scope>NUCLEOTIDE SEQUENCE [LARGE SCALE GENOMIC DNA]</scope>
    <source>
        <strain evidence="10">Foshan</strain>
    </source>
</reference>
<evidence type="ECO:0000256" key="1">
    <source>
        <dbReference type="ARBA" id="ARBA00001971"/>
    </source>
</evidence>
<dbReference type="SUPFAM" id="SSF48264">
    <property type="entry name" value="Cytochrome P450"/>
    <property type="match status" value="1"/>
</dbReference>
<dbReference type="PROSITE" id="PS00086">
    <property type="entry name" value="CYTOCHROME_P450"/>
    <property type="match status" value="1"/>
</dbReference>
<dbReference type="EnsemblMetazoa" id="AALFPA23_004557.R5590">
    <property type="protein sequence ID" value="AALFPA23_004557.P5590"/>
    <property type="gene ID" value="AALFPA23_004557"/>
</dbReference>
<keyword evidence="6 8" id="KW-0408">Iron</keyword>
<keyword evidence="10" id="KW-1185">Reference proteome</keyword>
<keyword evidence="5 8" id="KW-0560">Oxidoreductase</keyword>
<accession>A0ABM1Y0I3</accession>
<dbReference type="Gene3D" id="1.10.630.10">
    <property type="entry name" value="Cytochrome P450"/>
    <property type="match status" value="1"/>
</dbReference>
<dbReference type="InterPro" id="IPR050479">
    <property type="entry name" value="CYP11_CYP27_families"/>
</dbReference>
<comment type="cofactor">
    <cofactor evidence="1">
        <name>heme</name>
        <dbReference type="ChEBI" id="CHEBI:30413"/>
    </cofactor>
</comment>
<dbReference type="PANTHER" id="PTHR24279:SF120">
    <property type="entry name" value="CYTOCHROME P450"/>
    <property type="match status" value="1"/>
</dbReference>
<evidence type="ECO:0000256" key="5">
    <source>
        <dbReference type="ARBA" id="ARBA00023002"/>
    </source>
</evidence>
<dbReference type="PANTHER" id="PTHR24279">
    <property type="entry name" value="CYTOCHROME P450"/>
    <property type="match status" value="1"/>
</dbReference>
<dbReference type="Proteomes" id="UP000069940">
    <property type="component" value="Unassembled WGS sequence"/>
</dbReference>
<keyword evidence="7 8" id="KW-0503">Monooxygenase</keyword>
<dbReference type="Pfam" id="PF00067">
    <property type="entry name" value="p450"/>
    <property type="match status" value="1"/>
</dbReference>
<evidence type="ECO:0000313" key="9">
    <source>
        <dbReference type="EnsemblMetazoa" id="AALFPA23_004557.P5590"/>
    </source>
</evidence>
<keyword evidence="3 8" id="KW-0349">Heme</keyword>
<evidence type="ECO:0000256" key="6">
    <source>
        <dbReference type="ARBA" id="ARBA00023004"/>
    </source>
</evidence>
<evidence type="ECO:0000256" key="2">
    <source>
        <dbReference type="ARBA" id="ARBA00010617"/>
    </source>
</evidence>
<dbReference type="CDD" id="cd11054">
    <property type="entry name" value="CYP24A1-like"/>
    <property type="match status" value="1"/>
</dbReference>
<evidence type="ECO:0008006" key="11">
    <source>
        <dbReference type="Google" id="ProtNLM"/>
    </source>
</evidence>
<sequence>MQSKTISNVLRARFYGRIVTTTRYCSAQAAPVNEGRDPEWDSALPYEKIPRMTLRQTLKNFAPGGRYHNASAPEIHRLCQQDFGDLVRFPGILGRKDTVMTFLPDDFEKVFRTEGPWPNRRGLATFVHYRKEVRPDVFKGLGGLVSEQGENWQKFRSIVNPVLLQPKVVRSYVGKLDEVTSEFMNIMLKIRDERKELPADFGQWLNRWSLESTGVLSVDSRLGVLDEQESEEARRIVQLTKELFELVYQLDILPSIWRYYKTPKYHRLMKIFDELTTIAMSKVDEAVLRLEKSPSTTSDAQSVLEKLLKIDRNVAIVMSFDMILAGVDTTTSAITGILYYLATNPEKQTKLREELRSILPQKDSPLTPDNMQNLPYLRACIKEGMRLFPPIIGNLRATGKDIVLQGYRIPKGTDIGMGSMVVQQSDRFVPRAKEFLPERWLKTPEPGCPHAKDAHPFVYLPFGNGPRTCVGRRLAMLEMEILLARITRLFEYRWNYGDLKIQTTLVNTPVNDLKFQMVEVND</sequence>
<dbReference type="GeneID" id="109421512"/>
<evidence type="ECO:0000256" key="4">
    <source>
        <dbReference type="ARBA" id="ARBA00022723"/>
    </source>
</evidence>
<evidence type="ECO:0000256" key="7">
    <source>
        <dbReference type="ARBA" id="ARBA00023033"/>
    </source>
</evidence>
<proteinExistence type="inferred from homology"/>
<comment type="similarity">
    <text evidence="2 8">Belongs to the cytochrome P450 family.</text>
</comment>
<organism evidence="9 10">
    <name type="scientific">Aedes albopictus</name>
    <name type="common">Asian tiger mosquito</name>
    <name type="synonym">Stegomyia albopicta</name>
    <dbReference type="NCBI Taxonomy" id="7160"/>
    <lineage>
        <taxon>Eukaryota</taxon>
        <taxon>Metazoa</taxon>
        <taxon>Ecdysozoa</taxon>
        <taxon>Arthropoda</taxon>
        <taxon>Hexapoda</taxon>
        <taxon>Insecta</taxon>
        <taxon>Pterygota</taxon>
        <taxon>Neoptera</taxon>
        <taxon>Endopterygota</taxon>
        <taxon>Diptera</taxon>
        <taxon>Nematocera</taxon>
        <taxon>Culicoidea</taxon>
        <taxon>Culicidae</taxon>
        <taxon>Culicinae</taxon>
        <taxon>Aedini</taxon>
        <taxon>Aedes</taxon>
        <taxon>Stegomyia</taxon>
    </lineage>
</organism>
<dbReference type="InterPro" id="IPR017972">
    <property type="entry name" value="Cyt_P450_CS"/>
</dbReference>
<reference evidence="9" key="2">
    <citation type="submission" date="2025-05" db="UniProtKB">
        <authorList>
            <consortium name="EnsemblMetazoa"/>
        </authorList>
    </citation>
    <scope>IDENTIFICATION</scope>
    <source>
        <strain evidence="9">Foshan</strain>
    </source>
</reference>
<evidence type="ECO:0000256" key="3">
    <source>
        <dbReference type="ARBA" id="ARBA00022617"/>
    </source>
</evidence>
<dbReference type="InterPro" id="IPR002401">
    <property type="entry name" value="Cyt_P450_E_grp-I"/>
</dbReference>
<dbReference type="InterPro" id="IPR001128">
    <property type="entry name" value="Cyt_P450"/>
</dbReference>
<evidence type="ECO:0000313" key="10">
    <source>
        <dbReference type="Proteomes" id="UP000069940"/>
    </source>
</evidence>
<dbReference type="PRINTS" id="PR00385">
    <property type="entry name" value="P450"/>
</dbReference>
<dbReference type="InterPro" id="IPR036396">
    <property type="entry name" value="Cyt_P450_sf"/>
</dbReference>
<keyword evidence="4 8" id="KW-0479">Metal-binding</keyword>
<dbReference type="RefSeq" id="XP_029727599.1">
    <property type="nucleotide sequence ID" value="XM_029871739.2"/>
</dbReference>